<reference evidence="3" key="1">
    <citation type="journal article" date="2019" name="Int. J. Syst. Evol. Microbiol.">
        <title>The Global Catalogue of Microorganisms (GCM) 10K type strain sequencing project: providing services to taxonomists for standard genome sequencing and annotation.</title>
        <authorList>
            <consortium name="The Broad Institute Genomics Platform"/>
            <consortium name="The Broad Institute Genome Sequencing Center for Infectious Disease"/>
            <person name="Wu L."/>
            <person name="Ma J."/>
        </authorList>
    </citation>
    <scope>NUCLEOTIDE SEQUENCE [LARGE SCALE GENOMIC DNA]</scope>
    <source>
        <strain evidence="3">JCM 31486</strain>
    </source>
</reference>
<name>A0ABW3MCE3_9PSEU</name>
<evidence type="ECO:0000313" key="2">
    <source>
        <dbReference type="EMBL" id="MFD1046630.1"/>
    </source>
</evidence>
<comment type="caution">
    <text evidence="2">The sequence shown here is derived from an EMBL/GenBank/DDBJ whole genome shotgun (WGS) entry which is preliminary data.</text>
</comment>
<dbReference type="InterPro" id="IPR017946">
    <property type="entry name" value="PLC-like_Pdiesterase_TIM-brl"/>
</dbReference>
<dbReference type="Proteomes" id="UP001597045">
    <property type="component" value="Unassembled WGS sequence"/>
</dbReference>
<protein>
    <submittedName>
        <fullName evidence="2">Glycerophosphodiester phosphodiesterase family protein</fullName>
    </submittedName>
</protein>
<dbReference type="Pfam" id="PF03009">
    <property type="entry name" value="GDPD"/>
    <property type="match status" value="1"/>
</dbReference>
<sequence>MTAAHRRGREVHVWTIDDPTEMNRLLDLGVDGLVTDQPGVLRDVLRARGAWITPRMA</sequence>
<keyword evidence="3" id="KW-1185">Reference proteome</keyword>
<proteinExistence type="predicted"/>
<dbReference type="EMBL" id="JBHTIS010000732">
    <property type="protein sequence ID" value="MFD1046630.1"/>
    <property type="molecule type" value="Genomic_DNA"/>
</dbReference>
<dbReference type="Gene3D" id="3.20.20.190">
    <property type="entry name" value="Phosphatidylinositol (PI) phosphodiesterase"/>
    <property type="match status" value="1"/>
</dbReference>
<accession>A0ABW3MCE3</accession>
<organism evidence="2 3">
    <name type="scientific">Kibdelosporangium lantanae</name>
    <dbReference type="NCBI Taxonomy" id="1497396"/>
    <lineage>
        <taxon>Bacteria</taxon>
        <taxon>Bacillati</taxon>
        <taxon>Actinomycetota</taxon>
        <taxon>Actinomycetes</taxon>
        <taxon>Pseudonocardiales</taxon>
        <taxon>Pseudonocardiaceae</taxon>
        <taxon>Kibdelosporangium</taxon>
    </lineage>
</organism>
<dbReference type="InterPro" id="IPR030395">
    <property type="entry name" value="GP_PDE_dom"/>
</dbReference>
<gene>
    <name evidence="2" type="ORF">ACFQ1S_14240</name>
</gene>
<dbReference type="PROSITE" id="PS51704">
    <property type="entry name" value="GP_PDE"/>
    <property type="match status" value="1"/>
</dbReference>
<evidence type="ECO:0000313" key="3">
    <source>
        <dbReference type="Proteomes" id="UP001597045"/>
    </source>
</evidence>
<dbReference type="SUPFAM" id="SSF51695">
    <property type="entry name" value="PLC-like phosphodiesterases"/>
    <property type="match status" value="1"/>
</dbReference>
<feature type="domain" description="GP-PDE" evidence="1">
    <location>
        <begin position="1"/>
        <end position="45"/>
    </location>
</feature>
<evidence type="ECO:0000259" key="1">
    <source>
        <dbReference type="PROSITE" id="PS51704"/>
    </source>
</evidence>